<evidence type="ECO:0000313" key="2">
    <source>
        <dbReference type="Proteomes" id="UP000270094"/>
    </source>
</evidence>
<name>A0A3P7JIP5_STRVU</name>
<evidence type="ECO:0008006" key="3">
    <source>
        <dbReference type="Google" id="ProtNLM"/>
    </source>
</evidence>
<reference evidence="1 2" key="1">
    <citation type="submission" date="2018-11" db="EMBL/GenBank/DDBJ databases">
        <authorList>
            <consortium name="Pathogen Informatics"/>
        </authorList>
    </citation>
    <scope>NUCLEOTIDE SEQUENCE [LARGE SCALE GENOMIC DNA]</scope>
</reference>
<gene>
    <name evidence="1" type="ORF">SVUK_LOCUS18284</name>
</gene>
<organism evidence="1 2">
    <name type="scientific">Strongylus vulgaris</name>
    <name type="common">Blood worm</name>
    <dbReference type="NCBI Taxonomy" id="40348"/>
    <lineage>
        <taxon>Eukaryota</taxon>
        <taxon>Metazoa</taxon>
        <taxon>Ecdysozoa</taxon>
        <taxon>Nematoda</taxon>
        <taxon>Chromadorea</taxon>
        <taxon>Rhabditida</taxon>
        <taxon>Rhabditina</taxon>
        <taxon>Rhabditomorpha</taxon>
        <taxon>Strongyloidea</taxon>
        <taxon>Strongylidae</taxon>
        <taxon>Strongylus</taxon>
    </lineage>
</organism>
<dbReference type="AlphaFoldDB" id="A0A3P7JIP5"/>
<dbReference type="InterPro" id="IPR027417">
    <property type="entry name" value="P-loop_NTPase"/>
</dbReference>
<dbReference type="PANTHER" id="PTHR47958">
    <property type="entry name" value="ATP-DEPENDENT RNA HELICASE DBP3"/>
    <property type="match status" value="1"/>
</dbReference>
<keyword evidence="2" id="KW-1185">Reference proteome</keyword>
<dbReference type="Proteomes" id="UP000270094">
    <property type="component" value="Unassembled WGS sequence"/>
</dbReference>
<dbReference type="Gene3D" id="3.40.50.300">
    <property type="entry name" value="P-loop containing nucleotide triphosphate hydrolases"/>
    <property type="match status" value="2"/>
</dbReference>
<accession>A0A3P7JIP5</accession>
<protein>
    <recommendedName>
        <fullName evidence="3">Helicase ATP-binding domain-containing protein</fullName>
    </recommendedName>
</protein>
<dbReference type="SUPFAM" id="SSF52540">
    <property type="entry name" value="P-loop containing nucleoside triphosphate hydrolases"/>
    <property type="match status" value="1"/>
</dbReference>
<dbReference type="EMBL" id="UYYB01122146">
    <property type="protein sequence ID" value="VDM83286.1"/>
    <property type="molecule type" value="Genomic_DNA"/>
</dbReference>
<evidence type="ECO:0000313" key="1">
    <source>
        <dbReference type="EMBL" id="VDM83286.1"/>
    </source>
</evidence>
<sequence>MLLGDCRGSHLDVILNDPRFPGVDRRQTLLFSATFPSDVTQLANKVLKKNYVKVSNGARGRANTRVKQVFVQAEGICEKNDKLFAMLEEQRDRLAKDGAEWRTLVFVGTKKHSDFLAFSLADKGIKAASING</sequence>
<dbReference type="OrthoDB" id="5871318at2759"/>
<proteinExistence type="predicted"/>